<dbReference type="HOGENOM" id="CLU_408273_0_0_1"/>
<evidence type="ECO:0000313" key="10">
    <source>
        <dbReference type="Proteomes" id="UP000029665"/>
    </source>
</evidence>
<evidence type="ECO:0000256" key="4">
    <source>
        <dbReference type="ARBA" id="ARBA00023172"/>
    </source>
</evidence>
<comment type="subcellular location">
    <subcellularLocation>
        <location evidence="1">Nucleus</location>
    </subcellularLocation>
</comment>
<feature type="compositionally biased region" description="Basic residues" evidence="8">
    <location>
        <begin position="521"/>
        <end position="530"/>
    </location>
</feature>
<feature type="compositionally biased region" description="Low complexity" evidence="8">
    <location>
        <begin position="385"/>
        <end position="398"/>
    </location>
</feature>
<sequence>MNVPRSATSFKPQLTDAQAAAPSSKNSVFVELADRVLHELPEETEKSSDDEGHLKLGRFAYANPNPARRTMSKTPSPTERGSAPPTEGPTGSKSKRSITPTHRFTGDFSDAELSRILKCVSCELAWTARKTVPQKMKHIQSCAKKNGLNDETVRTLLRKELDNLSPVTSASKASTSAPTVTLVPETLLEDVLKDTSKKKPGRRPQVLQTVKSITETRDTILEKARSLLQSSGSARPAFTVEHTSAGPWVAKYGDAPPATQVFSKSSICARVDPVEVAQADITHVFGPSRLAAQSSRLHGAVVRTGAHIAGHSDVSPLTQEAAGANATPSEVYLQSAEDMPPSTQVFAPTAIDHTRLEEAMSIHDTDEDDFARSSPQRPPSPYSPTSPSGSLPGPSKPKNPTKDAHPIPASARSPLNRQTPSPAGDERYVGRSHQQPEFDVDSNEYDDYEWNQWMNDDVWDEEGGACLHYVPQTAGAGPSRLQGGSVAEEPPSLPRHRLAPILKDVLASAGTSVPASSSRPPTKKKRRKKAAASEESEAEAAKASDISQDELNVKMKEAILKDEALHLRILRYEPIRFDVFLQMAVDLGIPAKRSGLKGKVRAFLDQKVHFSRYCHSDHKPDAMAERRRYISMVQIQAKAAQDEHDILERDIH</sequence>
<reference evidence="9" key="1">
    <citation type="submission" date="2014-01" db="EMBL/GenBank/DDBJ databases">
        <title>The genome of the white-rot fungus Pycnoporus cinnabarinus: a basidiomycete model with a versatile arsenal for lignocellulosic biomass breakdown.</title>
        <authorList>
            <person name="Levasseur A."/>
            <person name="Lomascolo A."/>
            <person name="Ruiz-Duenas F.J."/>
            <person name="Uzan E."/>
            <person name="Piumi F."/>
            <person name="Kues U."/>
            <person name="Ram A.F.J."/>
            <person name="Murat C."/>
            <person name="Haon M."/>
            <person name="Benoit I."/>
            <person name="Arfi Y."/>
            <person name="Chevret D."/>
            <person name="Drula E."/>
            <person name="Kwon M.J."/>
            <person name="Gouret P."/>
            <person name="Lesage-Meessen L."/>
            <person name="Lombard V."/>
            <person name="Mariette J."/>
            <person name="Noirot C."/>
            <person name="Park J."/>
            <person name="Patyshakuliyeva A."/>
            <person name="Wieneger R.A.B."/>
            <person name="Wosten H.A.B."/>
            <person name="Martin F."/>
            <person name="Coutinho P.M."/>
            <person name="de Vries R."/>
            <person name="Martinez A.T."/>
            <person name="Klopp C."/>
            <person name="Pontarotti P."/>
            <person name="Henrissat B."/>
            <person name="Record E."/>
        </authorList>
    </citation>
    <scope>NUCLEOTIDE SEQUENCE [LARGE SCALE GENOMIC DNA]</scope>
    <source>
        <strain evidence="9">BRFM137</strain>
    </source>
</reference>
<feature type="compositionally biased region" description="Basic and acidic residues" evidence="8">
    <location>
        <begin position="39"/>
        <end position="54"/>
    </location>
</feature>
<protein>
    <recommendedName>
        <fullName evidence="7">Structure-specific endonuclease subunit SLX4</fullName>
    </recommendedName>
</protein>
<gene>
    <name evidence="9" type="ORF">BN946_scf184470.g10</name>
</gene>
<dbReference type="AlphaFoldDB" id="A0A060SNY8"/>
<dbReference type="Proteomes" id="UP000029665">
    <property type="component" value="Unassembled WGS sequence"/>
</dbReference>
<feature type="region of interest" description="Disordered" evidence="8">
    <location>
        <begin position="509"/>
        <end position="544"/>
    </location>
</feature>
<comment type="caution">
    <text evidence="9">The sequence shown here is derived from an EMBL/GenBank/DDBJ whole genome shotgun (WGS) entry which is preliminary data.</text>
</comment>
<dbReference type="GO" id="GO:0006310">
    <property type="term" value="P:DNA recombination"/>
    <property type="evidence" value="ECO:0007669"/>
    <property type="project" value="UniProtKB-KW"/>
</dbReference>
<dbReference type="GO" id="GO:0006281">
    <property type="term" value="P:DNA repair"/>
    <property type="evidence" value="ECO:0007669"/>
    <property type="project" value="UniProtKB-KW"/>
</dbReference>
<evidence type="ECO:0000256" key="8">
    <source>
        <dbReference type="SAM" id="MobiDB-lite"/>
    </source>
</evidence>
<comment type="similarity">
    <text evidence="2">Belongs to the SLX4 family.</text>
</comment>
<evidence type="ECO:0000256" key="5">
    <source>
        <dbReference type="ARBA" id="ARBA00023204"/>
    </source>
</evidence>
<feature type="region of interest" description="Disordered" evidence="8">
    <location>
        <begin position="1"/>
        <end position="27"/>
    </location>
</feature>
<dbReference type="Pfam" id="PF09494">
    <property type="entry name" value="Slx4"/>
    <property type="match status" value="1"/>
</dbReference>
<feature type="region of interest" description="Disordered" evidence="8">
    <location>
        <begin position="366"/>
        <end position="443"/>
    </location>
</feature>
<dbReference type="GO" id="GO:0033557">
    <property type="term" value="C:Slx1-Slx4 complex"/>
    <property type="evidence" value="ECO:0007669"/>
    <property type="project" value="InterPro"/>
</dbReference>
<name>A0A060SNY8_PYCCI</name>
<dbReference type="InterPro" id="IPR018574">
    <property type="entry name" value="Structure-sp_endonuc_su_Slx4"/>
</dbReference>
<dbReference type="STRING" id="5643.A0A060SNY8"/>
<proteinExistence type="inferred from homology"/>
<accession>A0A060SNY8</accession>
<evidence type="ECO:0000256" key="1">
    <source>
        <dbReference type="ARBA" id="ARBA00004123"/>
    </source>
</evidence>
<keyword evidence="3" id="KW-0227">DNA damage</keyword>
<keyword evidence="10" id="KW-1185">Reference proteome</keyword>
<dbReference type="EMBL" id="CCBP010000354">
    <property type="protein sequence ID" value="CDO76252.1"/>
    <property type="molecule type" value="Genomic_DNA"/>
</dbReference>
<keyword evidence="6" id="KW-0539">Nucleus</keyword>
<dbReference type="OMA" id="CAKKNGL"/>
<organism evidence="9 10">
    <name type="scientific">Pycnoporus cinnabarinus</name>
    <name type="common">Cinnabar-red polypore</name>
    <name type="synonym">Trametes cinnabarina</name>
    <dbReference type="NCBI Taxonomy" id="5643"/>
    <lineage>
        <taxon>Eukaryota</taxon>
        <taxon>Fungi</taxon>
        <taxon>Dikarya</taxon>
        <taxon>Basidiomycota</taxon>
        <taxon>Agaricomycotina</taxon>
        <taxon>Agaricomycetes</taxon>
        <taxon>Polyporales</taxon>
        <taxon>Polyporaceae</taxon>
        <taxon>Trametes</taxon>
    </lineage>
</organism>
<keyword evidence="4" id="KW-0233">DNA recombination</keyword>
<keyword evidence="5" id="KW-0234">DNA repair</keyword>
<evidence type="ECO:0000256" key="2">
    <source>
        <dbReference type="ARBA" id="ARBA00006661"/>
    </source>
</evidence>
<feature type="compositionally biased region" description="Polar residues" evidence="8">
    <location>
        <begin position="89"/>
        <end position="102"/>
    </location>
</feature>
<evidence type="ECO:0000256" key="3">
    <source>
        <dbReference type="ARBA" id="ARBA00022763"/>
    </source>
</evidence>
<evidence type="ECO:0000256" key="6">
    <source>
        <dbReference type="ARBA" id="ARBA00023242"/>
    </source>
</evidence>
<evidence type="ECO:0000256" key="7">
    <source>
        <dbReference type="ARBA" id="ARBA00029496"/>
    </source>
</evidence>
<dbReference type="GO" id="GO:0006260">
    <property type="term" value="P:DNA replication"/>
    <property type="evidence" value="ECO:0007669"/>
    <property type="project" value="InterPro"/>
</dbReference>
<dbReference type="OrthoDB" id="5576441at2759"/>
<feature type="region of interest" description="Disordered" evidence="8">
    <location>
        <begin position="39"/>
        <end position="103"/>
    </location>
</feature>
<evidence type="ECO:0000313" key="9">
    <source>
        <dbReference type="EMBL" id="CDO76252.1"/>
    </source>
</evidence>